<dbReference type="Pfam" id="PF00096">
    <property type="entry name" value="zf-C2H2"/>
    <property type="match status" value="1"/>
</dbReference>
<dbReference type="InterPro" id="IPR013087">
    <property type="entry name" value="Znf_C2H2_type"/>
</dbReference>
<dbReference type="STRING" id="1076872.G8ZU76"/>
<evidence type="ECO:0000256" key="9">
    <source>
        <dbReference type="PROSITE-ProRule" id="PRU00042"/>
    </source>
</evidence>
<evidence type="ECO:0000256" key="2">
    <source>
        <dbReference type="ARBA" id="ARBA00022723"/>
    </source>
</evidence>
<keyword evidence="2" id="KW-0479">Metal-binding</keyword>
<keyword evidence="7" id="KW-0804">Transcription</keyword>
<evidence type="ECO:0000256" key="5">
    <source>
        <dbReference type="ARBA" id="ARBA00022833"/>
    </source>
</evidence>
<dbReference type="KEGG" id="tdl:TDEL_0D05860"/>
<evidence type="ECO:0000256" key="10">
    <source>
        <dbReference type="SAM" id="MobiDB-lite"/>
    </source>
</evidence>
<keyword evidence="4 9" id="KW-0863">Zinc-finger</keyword>
<keyword evidence="5" id="KW-0862">Zinc</keyword>
<dbReference type="SMART" id="SM00355">
    <property type="entry name" value="ZnF_C2H2"/>
    <property type="match status" value="2"/>
</dbReference>
<evidence type="ECO:0000259" key="11">
    <source>
        <dbReference type="PROSITE" id="PS50157"/>
    </source>
</evidence>
<evidence type="ECO:0000313" key="12">
    <source>
        <dbReference type="EMBL" id="CCE92170.1"/>
    </source>
</evidence>
<dbReference type="SUPFAM" id="SSF57667">
    <property type="entry name" value="beta-beta-alpha zinc fingers"/>
    <property type="match status" value="1"/>
</dbReference>
<dbReference type="eggNOG" id="KOG1721">
    <property type="taxonomic scope" value="Eukaryota"/>
</dbReference>
<dbReference type="GeneID" id="11503537"/>
<dbReference type="OrthoDB" id="654211at2759"/>
<accession>G8ZU76</accession>
<feature type="compositionally biased region" description="Polar residues" evidence="10">
    <location>
        <begin position="255"/>
        <end position="269"/>
    </location>
</feature>
<dbReference type="GO" id="GO:1900436">
    <property type="term" value="P:positive regulation of filamentous growth of a population of unicellular organisms in response to starvation"/>
    <property type="evidence" value="ECO:0007669"/>
    <property type="project" value="EnsemblFungi"/>
</dbReference>
<dbReference type="GO" id="GO:0005739">
    <property type="term" value="C:mitochondrion"/>
    <property type="evidence" value="ECO:0007669"/>
    <property type="project" value="EnsemblFungi"/>
</dbReference>
<dbReference type="GO" id="GO:0008270">
    <property type="term" value="F:zinc ion binding"/>
    <property type="evidence" value="ECO:0007669"/>
    <property type="project" value="UniProtKB-KW"/>
</dbReference>
<dbReference type="GO" id="GO:0001227">
    <property type="term" value="F:DNA-binding transcription repressor activity, RNA polymerase II-specific"/>
    <property type="evidence" value="ECO:0007669"/>
    <property type="project" value="EnsemblFungi"/>
</dbReference>
<feature type="compositionally biased region" description="Acidic residues" evidence="10">
    <location>
        <begin position="284"/>
        <end position="298"/>
    </location>
</feature>
<dbReference type="Proteomes" id="UP000005627">
    <property type="component" value="Chromosome 4"/>
</dbReference>
<feature type="domain" description="C2H2-type" evidence="11">
    <location>
        <begin position="17"/>
        <end position="44"/>
    </location>
</feature>
<dbReference type="PROSITE" id="PS00028">
    <property type="entry name" value="ZINC_FINGER_C2H2_1"/>
    <property type="match status" value="2"/>
</dbReference>
<dbReference type="EMBL" id="HE616745">
    <property type="protein sequence ID" value="CCE92170.1"/>
    <property type="molecule type" value="Genomic_DNA"/>
</dbReference>
<dbReference type="FunCoup" id="G8ZU76">
    <property type="interactions" value="546"/>
</dbReference>
<feature type="region of interest" description="Disordered" evidence="10">
    <location>
        <begin position="247"/>
        <end position="311"/>
    </location>
</feature>
<proteinExistence type="predicted"/>
<keyword evidence="8" id="KW-0539">Nucleus</keyword>
<organism evidence="12 13">
    <name type="scientific">Torulaspora delbrueckii</name>
    <name type="common">Yeast</name>
    <name type="synonym">Candida colliculosa</name>
    <dbReference type="NCBI Taxonomy" id="4950"/>
    <lineage>
        <taxon>Eukaryota</taxon>
        <taxon>Fungi</taxon>
        <taxon>Dikarya</taxon>
        <taxon>Ascomycota</taxon>
        <taxon>Saccharomycotina</taxon>
        <taxon>Saccharomycetes</taxon>
        <taxon>Saccharomycetales</taxon>
        <taxon>Saccharomycetaceae</taxon>
        <taxon>Torulaspora</taxon>
    </lineage>
</organism>
<evidence type="ECO:0000256" key="1">
    <source>
        <dbReference type="ARBA" id="ARBA00004123"/>
    </source>
</evidence>
<evidence type="ECO:0000256" key="8">
    <source>
        <dbReference type="ARBA" id="ARBA00023242"/>
    </source>
</evidence>
<comment type="subcellular location">
    <subcellularLocation>
        <location evidence="1">Nucleus</location>
    </subcellularLocation>
</comment>
<evidence type="ECO:0000256" key="7">
    <source>
        <dbReference type="ARBA" id="ARBA00023163"/>
    </source>
</evidence>
<evidence type="ECO:0000256" key="3">
    <source>
        <dbReference type="ARBA" id="ARBA00022737"/>
    </source>
</evidence>
<evidence type="ECO:0000256" key="4">
    <source>
        <dbReference type="ARBA" id="ARBA00022771"/>
    </source>
</evidence>
<dbReference type="PROSITE" id="PS50157">
    <property type="entry name" value="ZINC_FINGER_C2H2_2"/>
    <property type="match status" value="2"/>
</dbReference>
<feature type="compositionally biased region" description="Basic and acidic residues" evidence="10">
    <location>
        <begin position="80"/>
        <end position="96"/>
    </location>
</feature>
<dbReference type="GO" id="GO:0045944">
    <property type="term" value="P:positive regulation of transcription by RNA polymerase II"/>
    <property type="evidence" value="ECO:0007669"/>
    <property type="project" value="EnsemblFungi"/>
</dbReference>
<keyword evidence="3" id="KW-0677">Repeat</keyword>
<feature type="domain" description="C2H2-type" evidence="11">
    <location>
        <begin position="45"/>
        <end position="74"/>
    </location>
</feature>
<dbReference type="InParanoid" id="G8ZU76"/>
<sequence length="330" mass="35777">MSKKVNTFPADNEERPFKCELCSRGFHRLEHKKRHIRTHTGEKPHRCTFGSCGKSFSRSDELKRHLRTHAGSSQRRSRKQLKEKGVAKPRLTHDEGTTLPRISSLSVSPPVTIPVVVTSGPASSSSPTSTPLGSRPTSPQVAYMAPPTLPLYYGSSSSLVSDTGSSVFSHSGSFSNTSLLGSSKDIAPQQKKFVKTLNSALSSLQAMTPLQTRVARNETLSIPTSPVVSRPVSAASSVVSLATMLNNDDSKKTSAPETLNGSFLDTTKTNRTRKSAKARFQLTTDEEDNADDEDEDTSDTSNNLEAGKVKLPSISNVLRQIDVFKTTVNS</sequence>
<dbReference type="FunFam" id="3.30.160.60:FF:002343">
    <property type="entry name" value="Zinc finger protein 33A"/>
    <property type="match status" value="1"/>
</dbReference>
<dbReference type="GO" id="GO:0005634">
    <property type="term" value="C:nucleus"/>
    <property type="evidence" value="ECO:0007669"/>
    <property type="project" value="UniProtKB-SubCell"/>
</dbReference>
<protein>
    <recommendedName>
        <fullName evidence="11">C2H2-type domain-containing protein</fullName>
    </recommendedName>
</protein>
<evidence type="ECO:0000256" key="6">
    <source>
        <dbReference type="ARBA" id="ARBA00023015"/>
    </source>
</evidence>
<dbReference type="GO" id="GO:0000433">
    <property type="term" value="P:carbon catabolite repression of transcription from RNA polymerase II promoter by glucose"/>
    <property type="evidence" value="ECO:0007669"/>
    <property type="project" value="TreeGrafter"/>
</dbReference>
<dbReference type="GO" id="GO:0000978">
    <property type="term" value="F:RNA polymerase II cis-regulatory region sequence-specific DNA binding"/>
    <property type="evidence" value="ECO:0007669"/>
    <property type="project" value="EnsemblFungi"/>
</dbReference>
<gene>
    <name evidence="12" type="primary">TDEL0D05860</name>
    <name evidence="12" type="ORF">TDEL_0D05860</name>
</gene>
<dbReference type="InterPro" id="IPR036236">
    <property type="entry name" value="Znf_C2H2_sf"/>
</dbReference>
<reference evidence="12 13" key="1">
    <citation type="journal article" date="2011" name="Proc. Natl. Acad. Sci. U.S.A.">
        <title>Evolutionary erosion of yeast sex chromosomes by mating-type switching accidents.</title>
        <authorList>
            <person name="Gordon J.L."/>
            <person name="Armisen D."/>
            <person name="Proux-Wera E."/>
            <person name="Oheigeartaigh S.S."/>
            <person name="Byrne K.P."/>
            <person name="Wolfe K.H."/>
        </authorList>
    </citation>
    <scope>NUCLEOTIDE SEQUENCE [LARGE SCALE GENOMIC DNA]</scope>
    <source>
        <strain evidence="13">ATCC 10662 / CBS 1146 / NBRC 0425 / NCYC 2629 / NRRL Y-866</strain>
    </source>
</reference>
<keyword evidence="13" id="KW-1185">Reference proteome</keyword>
<name>G8ZU76_TORDE</name>
<dbReference type="HOGENOM" id="CLU_039422_0_0_1"/>
<dbReference type="PANTHER" id="PTHR47428:SF1">
    <property type="entry name" value="REGULATORY PROTEIN MIG1-RELATED"/>
    <property type="match status" value="1"/>
</dbReference>
<dbReference type="Gene3D" id="3.30.160.60">
    <property type="entry name" value="Classic Zinc Finger"/>
    <property type="match status" value="2"/>
</dbReference>
<dbReference type="PANTHER" id="PTHR47428">
    <property type="entry name" value="REGULATORY PROTEIN MIG1-RELATED"/>
    <property type="match status" value="1"/>
</dbReference>
<dbReference type="RefSeq" id="XP_003681381.1">
    <property type="nucleotide sequence ID" value="XM_003681333.1"/>
</dbReference>
<evidence type="ECO:0000313" key="13">
    <source>
        <dbReference type="Proteomes" id="UP000005627"/>
    </source>
</evidence>
<keyword evidence="6" id="KW-0805">Transcription regulation</keyword>
<feature type="region of interest" description="Disordered" evidence="10">
    <location>
        <begin position="118"/>
        <end position="138"/>
    </location>
</feature>
<feature type="region of interest" description="Disordered" evidence="10">
    <location>
        <begin position="37"/>
        <end position="105"/>
    </location>
</feature>
<dbReference type="AlphaFoldDB" id="G8ZU76"/>
<dbReference type="InterPro" id="IPR051007">
    <property type="entry name" value="creA/MIG_C2H2-ZnF"/>
</dbReference>